<dbReference type="EMBL" id="JACTVA010000068">
    <property type="protein sequence ID" value="MBC9209724.1"/>
    <property type="molecule type" value="Genomic_DNA"/>
</dbReference>
<evidence type="ECO:0000313" key="3">
    <source>
        <dbReference type="EMBL" id="MBC9209724.1"/>
    </source>
</evidence>
<proteinExistence type="predicted"/>
<organism evidence="3 4">
    <name type="scientific">Teichococcus aerophilus</name>
    <dbReference type="NCBI Taxonomy" id="1224513"/>
    <lineage>
        <taxon>Bacteria</taxon>
        <taxon>Pseudomonadati</taxon>
        <taxon>Pseudomonadota</taxon>
        <taxon>Alphaproteobacteria</taxon>
        <taxon>Acetobacterales</taxon>
        <taxon>Roseomonadaceae</taxon>
        <taxon>Roseomonas</taxon>
    </lineage>
</organism>
<name>A0ABR7RU10_9PROT</name>
<dbReference type="Pfam" id="PF13628">
    <property type="entry name" value="DUF4142"/>
    <property type="match status" value="1"/>
</dbReference>
<accession>A0ABR7RU10</accession>
<gene>
    <name evidence="3" type="ORF">IBL26_22995</name>
</gene>
<dbReference type="Proteomes" id="UP000626026">
    <property type="component" value="Unassembled WGS sequence"/>
</dbReference>
<keyword evidence="4" id="KW-1185">Reference proteome</keyword>
<dbReference type="RefSeq" id="WP_187786850.1">
    <property type="nucleotide sequence ID" value="NZ_JACTVA010000068.1"/>
</dbReference>
<feature type="chain" id="PRO_5045282084" evidence="1">
    <location>
        <begin position="26"/>
        <end position="174"/>
    </location>
</feature>
<evidence type="ECO:0000259" key="2">
    <source>
        <dbReference type="Pfam" id="PF13628"/>
    </source>
</evidence>
<dbReference type="InterPro" id="IPR025419">
    <property type="entry name" value="DUF4142"/>
</dbReference>
<feature type="signal peptide" evidence="1">
    <location>
        <begin position="1"/>
        <end position="25"/>
    </location>
</feature>
<keyword evidence="1" id="KW-0732">Signal</keyword>
<sequence length="174" mass="18639">MHRRTAMSALGAAAFMPALLRPASAQTTSTSTRAASGLMQSRQLALAGNQFSTQTSDLATGRAQHDIVKAFAHFEAAEQRSIVQAMQLARLPVTTVTLPPEKMQMLQQLQGLQGAAFDSLYMQVQLQGHQELLQAHEGLLAAGGKDEKVISTIAVAAIQQHIAMLQGLQQRLPA</sequence>
<feature type="domain" description="DUF4142" evidence="2">
    <location>
        <begin position="44"/>
        <end position="167"/>
    </location>
</feature>
<reference evidence="3 4" key="1">
    <citation type="journal article" date="2013" name="Int. J. Syst. Evol. Microbiol.">
        <title>Roseomonas aerophila sp. nov., isolated from air.</title>
        <authorList>
            <person name="Kim S.J."/>
            <person name="Weon H.Y."/>
            <person name="Ahn J.H."/>
            <person name="Hong S.B."/>
            <person name="Seok S.J."/>
            <person name="Whang K.S."/>
            <person name="Kwon S.W."/>
        </authorList>
    </citation>
    <scope>NUCLEOTIDE SEQUENCE [LARGE SCALE GENOMIC DNA]</scope>
    <source>
        <strain evidence="3 4">NBRC 108923</strain>
    </source>
</reference>
<protein>
    <submittedName>
        <fullName evidence="3">DUF4142 domain-containing protein</fullName>
    </submittedName>
</protein>
<evidence type="ECO:0000256" key="1">
    <source>
        <dbReference type="SAM" id="SignalP"/>
    </source>
</evidence>
<evidence type="ECO:0000313" key="4">
    <source>
        <dbReference type="Proteomes" id="UP000626026"/>
    </source>
</evidence>
<comment type="caution">
    <text evidence="3">The sequence shown here is derived from an EMBL/GenBank/DDBJ whole genome shotgun (WGS) entry which is preliminary data.</text>
</comment>